<feature type="binding site" evidence="7">
    <location>
        <position position="176"/>
    </location>
    <ligand>
        <name>Zn(2+)</name>
        <dbReference type="ChEBI" id="CHEBI:29105"/>
        <note>catalytic</note>
    </ligand>
</feature>
<name>A0AAD4R6D5_9BILA</name>
<dbReference type="PRINTS" id="PR00480">
    <property type="entry name" value="ASTACIN"/>
</dbReference>
<sequence>MRLVVFHLLIFYFIFIGVSIHICSSTLNSSLNDDIRLLPHTALKSSYKSTNDNPKIHFTPGVSESNNFVDSQLERIEEELTKHWPHGIIPFTISDAEPFDSEFYEQFGQAVEDFHENTCVTFRPKLEFDKYFIKIINGNGCWSYVGMQPELMFDGQEVSLGPECWRKGIILHEIMHVLGFFHEHSRHDRDEFIQLNFANIQESWFIFSFCAN</sequence>
<comment type="cofactor">
    <cofactor evidence="7 8">
        <name>Zn(2+)</name>
        <dbReference type="ChEBI" id="CHEBI:29105"/>
    </cofactor>
    <text evidence="7 8">Binds 1 zinc ion per subunit.</text>
</comment>
<dbReference type="Pfam" id="PF01400">
    <property type="entry name" value="Astacin"/>
    <property type="match status" value="1"/>
</dbReference>
<evidence type="ECO:0000256" key="2">
    <source>
        <dbReference type="ARBA" id="ARBA00022723"/>
    </source>
</evidence>
<feature type="signal peptide" evidence="8">
    <location>
        <begin position="1"/>
        <end position="25"/>
    </location>
</feature>
<dbReference type="InterPro" id="IPR024079">
    <property type="entry name" value="MetalloPept_cat_dom_sf"/>
</dbReference>
<accession>A0AAD4R6D5</accession>
<dbReference type="EMBL" id="JAKKPZ010000017">
    <property type="protein sequence ID" value="KAI1712845.1"/>
    <property type="molecule type" value="Genomic_DNA"/>
</dbReference>
<keyword evidence="4 7" id="KW-0862">Zinc</keyword>
<evidence type="ECO:0000256" key="6">
    <source>
        <dbReference type="ARBA" id="ARBA00023157"/>
    </source>
</evidence>
<evidence type="ECO:0000256" key="7">
    <source>
        <dbReference type="PROSITE-ProRule" id="PRU01211"/>
    </source>
</evidence>
<evidence type="ECO:0000256" key="4">
    <source>
        <dbReference type="ARBA" id="ARBA00022833"/>
    </source>
</evidence>
<keyword evidence="5 7" id="KW-0482">Metalloprotease</keyword>
<keyword evidence="1 7" id="KW-0645">Protease</keyword>
<keyword evidence="3 7" id="KW-0378">Hydrolase</keyword>
<keyword evidence="11" id="KW-1185">Reference proteome</keyword>
<evidence type="ECO:0000256" key="1">
    <source>
        <dbReference type="ARBA" id="ARBA00022670"/>
    </source>
</evidence>
<feature type="active site" evidence="7">
    <location>
        <position position="173"/>
    </location>
</feature>
<organism evidence="10 11">
    <name type="scientific">Ditylenchus destructor</name>
    <dbReference type="NCBI Taxonomy" id="166010"/>
    <lineage>
        <taxon>Eukaryota</taxon>
        <taxon>Metazoa</taxon>
        <taxon>Ecdysozoa</taxon>
        <taxon>Nematoda</taxon>
        <taxon>Chromadorea</taxon>
        <taxon>Rhabditida</taxon>
        <taxon>Tylenchina</taxon>
        <taxon>Tylenchomorpha</taxon>
        <taxon>Sphaerularioidea</taxon>
        <taxon>Anguinidae</taxon>
        <taxon>Anguininae</taxon>
        <taxon>Ditylenchus</taxon>
    </lineage>
</organism>
<dbReference type="InterPro" id="IPR001506">
    <property type="entry name" value="Peptidase_M12A"/>
</dbReference>
<dbReference type="PANTHER" id="PTHR10127:SF780">
    <property type="entry name" value="METALLOENDOPEPTIDASE"/>
    <property type="match status" value="1"/>
</dbReference>
<comment type="caution">
    <text evidence="7">Lacks conserved residue(s) required for the propagation of feature annotation.</text>
</comment>
<dbReference type="GO" id="GO:0006508">
    <property type="term" value="P:proteolysis"/>
    <property type="evidence" value="ECO:0007669"/>
    <property type="project" value="UniProtKB-KW"/>
</dbReference>
<feature type="domain" description="Peptidase M12A" evidence="9">
    <location>
        <begin position="74"/>
        <end position="212"/>
    </location>
</feature>
<dbReference type="GO" id="GO:0004222">
    <property type="term" value="F:metalloendopeptidase activity"/>
    <property type="evidence" value="ECO:0007669"/>
    <property type="project" value="UniProtKB-UniRule"/>
</dbReference>
<keyword evidence="8" id="KW-0732">Signal</keyword>
<feature type="binding site" evidence="7">
    <location>
        <position position="182"/>
    </location>
    <ligand>
        <name>Zn(2+)</name>
        <dbReference type="ChEBI" id="CHEBI:29105"/>
        <note>catalytic</note>
    </ligand>
</feature>
<dbReference type="AlphaFoldDB" id="A0AAD4R6D5"/>
<gene>
    <name evidence="10" type="ORF">DdX_09477</name>
</gene>
<evidence type="ECO:0000256" key="8">
    <source>
        <dbReference type="RuleBase" id="RU361183"/>
    </source>
</evidence>
<dbReference type="PANTHER" id="PTHR10127">
    <property type="entry name" value="DISCOIDIN, CUB, EGF, LAMININ , AND ZINC METALLOPROTEASE DOMAIN CONTAINING"/>
    <property type="match status" value="1"/>
</dbReference>
<evidence type="ECO:0000256" key="3">
    <source>
        <dbReference type="ARBA" id="ARBA00022801"/>
    </source>
</evidence>
<feature type="chain" id="PRO_5041780175" description="Metalloendopeptidase" evidence="8">
    <location>
        <begin position="26"/>
        <end position="212"/>
    </location>
</feature>
<dbReference type="GO" id="GO:0008270">
    <property type="term" value="F:zinc ion binding"/>
    <property type="evidence" value="ECO:0007669"/>
    <property type="project" value="UniProtKB-UniRule"/>
</dbReference>
<reference evidence="10" key="1">
    <citation type="submission" date="2022-01" db="EMBL/GenBank/DDBJ databases">
        <title>Genome Sequence Resource for Two Populations of Ditylenchus destructor, the Migratory Endoparasitic Phytonematode.</title>
        <authorList>
            <person name="Zhang H."/>
            <person name="Lin R."/>
            <person name="Xie B."/>
        </authorList>
    </citation>
    <scope>NUCLEOTIDE SEQUENCE</scope>
    <source>
        <strain evidence="10">BazhouSP</strain>
    </source>
</reference>
<proteinExistence type="predicted"/>
<evidence type="ECO:0000259" key="9">
    <source>
        <dbReference type="PROSITE" id="PS51864"/>
    </source>
</evidence>
<dbReference type="InterPro" id="IPR006026">
    <property type="entry name" value="Peptidase_Metallo"/>
</dbReference>
<evidence type="ECO:0000256" key="5">
    <source>
        <dbReference type="ARBA" id="ARBA00023049"/>
    </source>
</evidence>
<dbReference type="SUPFAM" id="SSF55486">
    <property type="entry name" value="Metalloproteases ('zincins'), catalytic domain"/>
    <property type="match status" value="1"/>
</dbReference>
<dbReference type="PROSITE" id="PS51864">
    <property type="entry name" value="ASTACIN"/>
    <property type="match status" value="1"/>
</dbReference>
<comment type="caution">
    <text evidence="10">The sequence shown here is derived from an EMBL/GenBank/DDBJ whole genome shotgun (WGS) entry which is preliminary data.</text>
</comment>
<evidence type="ECO:0000313" key="10">
    <source>
        <dbReference type="EMBL" id="KAI1712845.1"/>
    </source>
</evidence>
<protein>
    <recommendedName>
        <fullName evidence="8">Metalloendopeptidase</fullName>
        <ecNumber evidence="8">3.4.24.-</ecNumber>
    </recommendedName>
</protein>
<keyword evidence="2 7" id="KW-0479">Metal-binding</keyword>
<dbReference type="Proteomes" id="UP001201812">
    <property type="component" value="Unassembled WGS sequence"/>
</dbReference>
<dbReference type="EC" id="3.4.24.-" evidence="8"/>
<feature type="binding site" evidence="7">
    <location>
        <position position="172"/>
    </location>
    <ligand>
        <name>Zn(2+)</name>
        <dbReference type="ChEBI" id="CHEBI:29105"/>
        <note>catalytic</note>
    </ligand>
</feature>
<keyword evidence="6" id="KW-1015">Disulfide bond</keyword>
<dbReference type="SMART" id="SM00235">
    <property type="entry name" value="ZnMc"/>
    <property type="match status" value="1"/>
</dbReference>
<dbReference type="Gene3D" id="3.40.390.10">
    <property type="entry name" value="Collagenase (Catalytic Domain)"/>
    <property type="match status" value="1"/>
</dbReference>
<evidence type="ECO:0000313" key="11">
    <source>
        <dbReference type="Proteomes" id="UP001201812"/>
    </source>
</evidence>